<dbReference type="eggNOG" id="COG3378">
    <property type="taxonomic scope" value="Bacteria"/>
</dbReference>
<dbReference type="Gene3D" id="1.10.10.10">
    <property type="entry name" value="Winged helix-like DNA-binding domain superfamily/Winged helix DNA-binding domain"/>
    <property type="match status" value="1"/>
</dbReference>
<evidence type="ECO:0000313" key="2">
    <source>
        <dbReference type="EMBL" id="AIU71951.1"/>
    </source>
</evidence>
<keyword evidence="3" id="KW-1185">Reference proteome</keyword>
<dbReference type="Pfam" id="PF03288">
    <property type="entry name" value="Pox_D5"/>
    <property type="match status" value="1"/>
</dbReference>
<dbReference type="HOGENOM" id="CLU_190750_0_0_6"/>
<dbReference type="SUPFAM" id="SSF46785">
    <property type="entry name" value="Winged helix' DNA-binding domain"/>
    <property type="match status" value="1"/>
</dbReference>
<name>A0A097QZM9_HAFAL</name>
<dbReference type="InterPro" id="IPR036390">
    <property type="entry name" value="WH_DNA-bd_sf"/>
</dbReference>
<dbReference type="AlphaFoldDB" id="A0A097QZM9"/>
<dbReference type="InterPro" id="IPR004968">
    <property type="entry name" value="DNA_primase/NTPase_C"/>
</dbReference>
<accession>A0A097QZM9</accession>
<evidence type="ECO:0000259" key="1">
    <source>
        <dbReference type="Pfam" id="PF03288"/>
    </source>
</evidence>
<reference evidence="2 3" key="1">
    <citation type="journal article" date="2014" name="Gut Pathog.">
        <title>Gene clusters of Hafnia alvei strain FB1 important in survival and pathogenesis: a draft genome perspective.</title>
        <authorList>
            <person name="Tan J.Y."/>
            <person name="Yin W.F."/>
            <person name="Chan K.G."/>
        </authorList>
    </citation>
    <scope>NUCLEOTIDE SEQUENCE [LARGE SCALE GENOMIC DNA]</scope>
    <source>
        <strain evidence="2 3">FB1</strain>
    </source>
</reference>
<gene>
    <name evidence="2" type="ORF">AT03_05825</name>
</gene>
<dbReference type="PATRIC" id="fig|1453496.5.peg.1164"/>
<dbReference type="InterPro" id="IPR036388">
    <property type="entry name" value="WH-like_DNA-bd_sf"/>
</dbReference>
<organism evidence="2 3">
    <name type="scientific">Hafnia alvei FB1</name>
    <dbReference type="NCBI Taxonomy" id="1453496"/>
    <lineage>
        <taxon>Bacteria</taxon>
        <taxon>Pseudomonadati</taxon>
        <taxon>Pseudomonadota</taxon>
        <taxon>Gammaproteobacteria</taxon>
        <taxon>Enterobacterales</taxon>
        <taxon>Hafniaceae</taxon>
        <taxon>Hafnia</taxon>
    </lineage>
</organism>
<evidence type="ECO:0000313" key="3">
    <source>
        <dbReference type="Proteomes" id="UP000029986"/>
    </source>
</evidence>
<sequence>MEDFCGYCLWYLSRQHYIWRNASIRPSQPRRNLYHAYLCYMEAIGYKNPLSIKMFGLALEGILRDCGLSYLKRRTKLKIQTNLDLTGESNTDWLPKCDHSTAV</sequence>
<proteinExistence type="predicted"/>
<protein>
    <recommendedName>
        <fullName evidence="1">DNA primase/nucleoside triphosphatase C-terminal domain-containing protein</fullName>
    </recommendedName>
</protein>
<dbReference type="KEGG" id="hav:AT03_05825"/>
<feature type="domain" description="DNA primase/nucleoside triphosphatase C-terminal" evidence="1">
    <location>
        <begin position="3"/>
        <end position="95"/>
    </location>
</feature>
<dbReference type="Proteomes" id="UP000029986">
    <property type="component" value="Chromosome"/>
</dbReference>
<dbReference type="RefSeq" id="WP_025800514.1">
    <property type="nucleotide sequence ID" value="NZ_CP009706.1"/>
</dbReference>
<dbReference type="EMBL" id="CP009706">
    <property type="protein sequence ID" value="AIU71951.1"/>
    <property type="molecule type" value="Genomic_DNA"/>
</dbReference>